<organism evidence="1">
    <name type="scientific">bioreactor metagenome</name>
    <dbReference type="NCBI Taxonomy" id="1076179"/>
    <lineage>
        <taxon>unclassified sequences</taxon>
        <taxon>metagenomes</taxon>
        <taxon>ecological metagenomes</taxon>
    </lineage>
</organism>
<sequence>MFSAYWYWGLNRLPVPYLHQQIPVFRIAFSINSYRLQFSTRRWQQAALNTLSSFLQSLPEGKKMPVSTPPAYKYCYRPPQNKCANNLPLLSGKQKYSEYGRALFHYARSLSEPGPVHPGSLHIQQNQGYKDKFCHFER</sequence>
<dbReference type="EMBL" id="VSSQ01004114">
    <property type="protein sequence ID" value="MPM23797.1"/>
    <property type="molecule type" value="Genomic_DNA"/>
</dbReference>
<evidence type="ECO:0000313" key="1">
    <source>
        <dbReference type="EMBL" id="MPM23797.1"/>
    </source>
</evidence>
<proteinExistence type="predicted"/>
<accession>A0A644Y6K1</accession>
<protein>
    <submittedName>
        <fullName evidence="1">Uncharacterized protein</fullName>
    </submittedName>
</protein>
<reference evidence="1" key="1">
    <citation type="submission" date="2019-08" db="EMBL/GenBank/DDBJ databases">
        <authorList>
            <person name="Kucharzyk K."/>
            <person name="Murdoch R.W."/>
            <person name="Higgins S."/>
            <person name="Loffler F."/>
        </authorList>
    </citation>
    <scope>NUCLEOTIDE SEQUENCE</scope>
</reference>
<gene>
    <name evidence="1" type="ORF">SDC9_70271</name>
</gene>
<dbReference type="AlphaFoldDB" id="A0A644Y6K1"/>
<comment type="caution">
    <text evidence="1">The sequence shown here is derived from an EMBL/GenBank/DDBJ whole genome shotgun (WGS) entry which is preliminary data.</text>
</comment>
<name>A0A644Y6K1_9ZZZZ</name>